<evidence type="ECO:0000313" key="1">
    <source>
        <dbReference type="EMBL" id="GIY19952.1"/>
    </source>
</evidence>
<dbReference type="EMBL" id="BPLQ01006084">
    <property type="protein sequence ID" value="GIY19952.1"/>
    <property type="molecule type" value="Genomic_DNA"/>
</dbReference>
<evidence type="ECO:0008006" key="3">
    <source>
        <dbReference type="Google" id="ProtNLM"/>
    </source>
</evidence>
<evidence type="ECO:0000313" key="2">
    <source>
        <dbReference type="Proteomes" id="UP001054837"/>
    </source>
</evidence>
<comment type="caution">
    <text evidence="1">The sequence shown here is derived from an EMBL/GenBank/DDBJ whole genome shotgun (WGS) entry which is preliminary data.</text>
</comment>
<keyword evidence="2" id="KW-1185">Reference proteome</keyword>
<sequence length="389" mass="46320">MEPLLKVNEIDCKDFQTLCHSLTILKMEIRRLPGVLNLRRVRWKNAIEQNGIHSLDKNQHHSLESIDINNMSSTGRWNFVEKLLEEANEYAFYEKILDWRKDAEMFFNNPTNSKYDKFLLNYRIRNFVKVLKYELITFCSPKTNPLDKRLHGSQAQSRDEAYHSRIKTKISAQKKFQLQYKALRRMIDSRLFRLQMSPEFPNLNINDVQDQTLQCFQWKLSQLFVDFIREFLNKGHLRKPSIVRQQNSRDKLLERRRGILKDDEVSYENKKSGLDDMSSLTEALQTCSEPRSKYKLYNFMLKFPIVCKEIEDYINDSSNPEQVIFLLKKEFRNCLCAIRHMLFFCSPLTIPQREFCNSGSSEWKMDNRLSKLDSELLDLRVSSLLSFYL</sequence>
<proteinExistence type="predicted"/>
<name>A0AAV4RHM5_9ARAC</name>
<dbReference type="Proteomes" id="UP001054837">
    <property type="component" value="Unassembled WGS sequence"/>
</dbReference>
<dbReference type="AlphaFoldDB" id="A0AAV4RHM5"/>
<accession>A0AAV4RHM5</accession>
<organism evidence="1 2">
    <name type="scientific">Caerostris darwini</name>
    <dbReference type="NCBI Taxonomy" id="1538125"/>
    <lineage>
        <taxon>Eukaryota</taxon>
        <taxon>Metazoa</taxon>
        <taxon>Ecdysozoa</taxon>
        <taxon>Arthropoda</taxon>
        <taxon>Chelicerata</taxon>
        <taxon>Arachnida</taxon>
        <taxon>Araneae</taxon>
        <taxon>Araneomorphae</taxon>
        <taxon>Entelegynae</taxon>
        <taxon>Araneoidea</taxon>
        <taxon>Araneidae</taxon>
        <taxon>Caerostris</taxon>
    </lineage>
</organism>
<reference evidence="1 2" key="1">
    <citation type="submission" date="2021-06" db="EMBL/GenBank/DDBJ databases">
        <title>Caerostris darwini draft genome.</title>
        <authorList>
            <person name="Kono N."/>
            <person name="Arakawa K."/>
        </authorList>
    </citation>
    <scope>NUCLEOTIDE SEQUENCE [LARGE SCALE GENOMIC DNA]</scope>
</reference>
<gene>
    <name evidence="1" type="ORF">CDAR_231241</name>
</gene>
<protein>
    <recommendedName>
        <fullName evidence="3">Ycf1</fullName>
    </recommendedName>
</protein>